<organism evidence="5">
    <name type="scientific">Perkinsus marinus (strain ATCC 50983 / TXsc)</name>
    <dbReference type="NCBI Taxonomy" id="423536"/>
    <lineage>
        <taxon>Eukaryota</taxon>
        <taxon>Sar</taxon>
        <taxon>Alveolata</taxon>
        <taxon>Perkinsozoa</taxon>
        <taxon>Perkinsea</taxon>
        <taxon>Perkinsida</taxon>
        <taxon>Perkinsidae</taxon>
        <taxon>Perkinsus</taxon>
    </lineage>
</organism>
<keyword evidence="5" id="KW-1185">Reference proteome</keyword>
<dbReference type="Gene3D" id="3.90.1150.10">
    <property type="entry name" value="Aspartate Aminotransferase, domain 1"/>
    <property type="match status" value="1"/>
</dbReference>
<keyword evidence="1" id="KW-0662">Pyridine nucleotide biosynthesis</keyword>
<feature type="non-terminal residue" evidence="4">
    <location>
        <position position="121"/>
    </location>
</feature>
<dbReference type="Proteomes" id="UP000007800">
    <property type="component" value="Unassembled WGS sequence"/>
</dbReference>
<dbReference type="InterPro" id="IPR015422">
    <property type="entry name" value="PyrdxlP-dep_Trfase_small"/>
</dbReference>
<dbReference type="RefSeq" id="XP_002779859.1">
    <property type="nucleotide sequence ID" value="XM_002779813.1"/>
</dbReference>
<dbReference type="GO" id="GO:0030170">
    <property type="term" value="F:pyridoxal phosphate binding"/>
    <property type="evidence" value="ECO:0007669"/>
    <property type="project" value="InterPro"/>
</dbReference>
<dbReference type="GO" id="GO:0005737">
    <property type="term" value="C:cytoplasm"/>
    <property type="evidence" value="ECO:0007669"/>
    <property type="project" value="InterPro"/>
</dbReference>
<keyword evidence="2" id="KW-0378">Hydrolase</keyword>
<evidence type="ECO:0000256" key="3">
    <source>
        <dbReference type="ARBA" id="ARBA00022898"/>
    </source>
</evidence>
<dbReference type="Gene3D" id="3.40.640.10">
    <property type="entry name" value="Type I PLP-dependent aspartate aminotransferase-like (Major domain)"/>
    <property type="match status" value="1"/>
</dbReference>
<dbReference type="InParanoid" id="C5KV39"/>
<protein>
    <submittedName>
        <fullName evidence="4">Kynureninase, putative</fullName>
    </submittedName>
</protein>
<dbReference type="GO" id="GO:0043420">
    <property type="term" value="P:anthranilate metabolic process"/>
    <property type="evidence" value="ECO:0007669"/>
    <property type="project" value="TreeGrafter"/>
</dbReference>
<dbReference type="PANTHER" id="PTHR14084">
    <property type="entry name" value="KYNURENINASE"/>
    <property type="match status" value="1"/>
</dbReference>
<dbReference type="GO" id="GO:0019441">
    <property type="term" value="P:L-tryptophan catabolic process to kynurenine"/>
    <property type="evidence" value="ECO:0007669"/>
    <property type="project" value="TreeGrafter"/>
</dbReference>
<accession>C5KV39</accession>
<dbReference type="OrthoDB" id="5978656at2759"/>
<dbReference type="Pfam" id="PF22580">
    <property type="entry name" value="KYNU_C"/>
    <property type="match status" value="1"/>
</dbReference>
<dbReference type="EMBL" id="GG676415">
    <property type="protein sequence ID" value="EER11654.1"/>
    <property type="molecule type" value="Genomic_DNA"/>
</dbReference>
<dbReference type="GeneID" id="9047078"/>
<evidence type="ECO:0000313" key="5">
    <source>
        <dbReference type="Proteomes" id="UP000007800"/>
    </source>
</evidence>
<keyword evidence="3" id="KW-0663">Pyridoxal phosphate</keyword>
<dbReference type="GO" id="GO:0030429">
    <property type="term" value="F:kynureninase activity"/>
    <property type="evidence" value="ECO:0007669"/>
    <property type="project" value="InterPro"/>
</dbReference>
<dbReference type="AlphaFoldDB" id="C5KV39"/>
<dbReference type="InterPro" id="IPR015421">
    <property type="entry name" value="PyrdxlP-dep_Trfase_major"/>
</dbReference>
<dbReference type="InterPro" id="IPR010111">
    <property type="entry name" value="Kynureninase"/>
</dbReference>
<dbReference type="GO" id="GO:0009435">
    <property type="term" value="P:NAD+ biosynthetic process"/>
    <property type="evidence" value="ECO:0007669"/>
    <property type="project" value="InterPro"/>
</dbReference>
<proteinExistence type="predicted"/>
<reference evidence="4 5" key="1">
    <citation type="submission" date="2008-07" db="EMBL/GenBank/DDBJ databases">
        <authorList>
            <person name="El-Sayed N."/>
            <person name="Caler E."/>
            <person name="Inman J."/>
            <person name="Amedeo P."/>
            <person name="Hass B."/>
            <person name="Wortman J."/>
        </authorList>
    </citation>
    <scope>NUCLEOTIDE SEQUENCE [LARGE SCALE GENOMIC DNA]</scope>
    <source>
        <strain evidence="5">ATCC 50983 / TXsc</strain>
    </source>
</reference>
<evidence type="ECO:0000313" key="4">
    <source>
        <dbReference type="EMBL" id="EER11654.1"/>
    </source>
</evidence>
<evidence type="ECO:0000256" key="2">
    <source>
        <dbReference type="ARBA" id="ARBA00022801"/>
    </source>
</evidence>
<dbReference type="PANTHER" id="PTHR14084:SF0">
    <property type="entry name" value="KYNURENINASE"/>
    <property type="match status" value="1"/>
</dbReference>
<gene>
    <name evidence="4" type="ORF">Pmar_PMAR008382</name>
</gene>
<name>C5KV39_PERM5</name>
<evidence type="ECO:0000256" key="1">
    <source>
        <dbReference type="ARBA" id="ARBA00022642"/>
    </source>
</evidence>
<sequence length="121" mass="13442">MTNEWEPETGAAAMRLSNVPMLAAAAMMGSLDVFNKTSMTQLRTKSILLTGLLQREVNKLTGKGAEMIFRIITPFDPRERGAQLSLKFERVPPGAGEESVTEFTLRVHRELESAGIITDYR</sequence>